<protein>
    <recommendedName>
        <fullName evidence="2">COI1 F-box domain-containing protein</fullName>
    </recommendedName>
</protein>
<dbReference type="AlphaFoldDB" id="A0A8X8WDX2"/>
<feature type="compositionally biased region" description="Basic and acidic residues" evidence="1">
    <location>
        <begin position="1"/>
        <end position="10"/>
    </location>
</feature>
<dbReference type="Pfam" id="PF18511">
    <property type="entry name" value="F-box_5"/>
    <property type="match status" value="1"/>
</dbReference>
<keyword evidence="4" id="KW-1185">Reference proteome</keyword>
<sequence length="155" mass="17447">MDPKPKKGDDSPSNSGNSHGPVHPQSPFPDEVLEKVLSFVDSHKDRSSISLVRKDGYNAERWTRSKLFIGNCYAVSPEIVARRFRRIKSVTLKGKPRFRILIFYPFLEELRLERMTITIEGLGLLAKSFPSFKALSLSSCDGFTENGLKANCQSL</sequence>
<evidence type="ECO:0000256" key="1">
    <source>
        <dbReference type="SAM" id="MobiDB-lite"/>
    </source>
</evidence>
<feature type="region of interest" description="Disordered" evidence="1">
    <location>
        <begin position="1"/>
        <end position="29"/>
    </location>
</feature>
<evidence type="ECO:0000313" key="4">
    <source>
        <dbReference type="Proteomes" id="UP000298416"/>
    </source>
</evidence>
<name>A0A8X8WDX2_SALSN</name>
<dbReference type="Gene3D" id="3.80.10.10">
    <property type="entry name" value="Ribonuclease Inhibitor"/>
    <property type="match status" value="1"/>
</dbReference>
<dbReference type="FunFam" id="1.20.1280.50:FF:000006">
    <property type="entry name" value="Transport inhibitor response 1"/>
    <property type="match status" value="1"/>
</dbReference>
<reference evidence="3" key="1">
    <citation type="submission" date="2018-01" db="EMBL/GenBank/DDBJ databases">
        <authorList>
            <person name="Mao J.F."/>
        </authorList>
    </citation>
    <scope>NUCLEOTIDE SEQUENCE</scope>
    <source>
        <strain evidence="3">Huo1</strain>
        <tissue evidence="3">Leaf</tissue>
    </source>
</reference>
<organism evidence="3">
    <name type="scientific">Salvia splendens</name>
    <name type="common">Scarlet sage</name>
    <dbReference type="NCBI Taxonomy" id="180675"/>
    <lineage>
        <taxon>Eukaryota</taxon>
        <taxon>Viridiplantae</taxon>
        <taxon>Streptophyta</taxon>
        <taxon>Embryophyta</taxon>
        <taxon>Tracheophyta</taxon>
        <taxon>Spermatophyta</taxon>
        <taxon>Magnoliopsida</taxon>
        <taxon>eudicotyledons</taxon>
        <taxon>Gunneridae</taxon>
        <taxon>Pentapetalae</taxon>
        <taxon>asterids</taxon>
        <taxon>lamiids</taxon>
        <taxon>Lamiales</taxon>
        <taxon>Lamiaceae</taxon>
        <taxon>Nepetoideae</taxon>
        <taxon>Mentheae</taxon>
        <taxon>Salviinae</taxon>
        <taxon>Salvia</taxon>
        <taxon>Salvia subgen. Calosphace</taxon>
        <taxon>core Calosphace</taxon>
    </lineage>
</organism>
<dbReference type="InterPro" id="IPR032675">
    <property type="entry name" value="LRR_dom_sf"/>
</dbReference>
<dbReference type="EMBL" id="PNBA02000018">
    <property type="protein sequence ID" value="KAG6392251.1"/>
    <property type="molecule type" value="Genomic_DNA"/>
</dbReference>
<dbReference type="Proteomes" id="UP000298416">
    <property type="component" value="Unassembled WGS sequence"/>
</dbReference>
<feature type="domain" description="COI1 F-box" evidence="2">
    <location>
        <begin position="27"/>
        <end position="65"/>
    </location>
</feature>
<evidence type="ECO:0000259" key="2">
    <source>
        <dbReference type="Pfam" id="PF18511"/>
    </source>
</evidence>
<comment type="caution">
    <text evidence="3">The sequence shown here is derived from an EMBL/GenBank/DDBJ whole genome shotgun (WGS) entry which is preliminary data.</text>
</comment>
<dbReference type="InterPro" id="IPR041567">
    <property type="entry name" value="COI1_F-box"/>
</dbReference>
<dbReference type="Gene3D" id="1.20.1280.50">
    <property type="match status" value="1"/>
</dbReference>
<gene>
    <name evidence="3" type="ORF">SASPL_146464</name>
</gene>
<dbReference type="SUPFAM" id="SSF52047">
    <property type="entry name" value="RNI-like"/>
    <property type="match status" value="1"/>
</dbReference>
<evidence type="ECO:0000313" key="3">
    <source>
        <dbReference type="EMBL" id="KAG6392251.1"/>
    </source>
</evidence>
<dbReference type="CDD" id="cd22159">
    <property type="entry name" value="F-box_AtTIR1-like"/>
    <property type="match status" value="1"/>
</dbReference>
<proteinExistence type="predicted"/>
<accession>A0A8X8WDX2</accession>
<reference evidence="3" key="2">
    <citation type="submission" date="2020-08" db="EMBL/GenBank/DDBJ databases">
        <title>Plant Genome Project.</title>
        <authorList>
            <person name="Zhang R.-G."/>
        </authorList>
    </citation>
    <scope>NUCLEOTIDE SEQUENCE</scope>
    <source>
        <strain evidence="3">Huo1</strain>
        <tissue evidence="3">Leaf</tissue>
    </source>
</reference>